<organism evidence="1 2">
    <name type="scientific">Lentinula aciculospora</name>
    <dbReference type="NCBI Taxonomy" id="153920"/>
    <lineage>
        <taxon>Eukaryota</taxon>
        <taxon>Fungi</taxon>
        <taxon>Dikarya</taxon>
        <taxon>Basidiomycota</taxon>
        <taxon>Agaricomycotina</taxon>
        <taxon>Agaricomycetes</taxon>
        <taxon>Agaricomycetidae</taxon>
        <taxon>Agaricales</taxon>
        <taxon>Marasmiineae</taxon>
        <taxon>Omphalotaceae</taxon>
        <taxon>Lentinula</taxon>
    </lineage>
</organism>
<gene>
    <name evidence="1" type="ORF">J3R30DRAFT_3427254</name>
</gene>
<dbReference type="Proteomes" id="UP001150266">
    <property type="component" value="Unassembled WGS sequence"/>
</dbReference>
<name>A0A9W9AUK7_9AGAR</name>
<proteinExistence type="predicted"/>
<keyword evidence="2" id="KW-1185">Reference proteome</keyword>
<protein>
    <submittedName>
        <fullName evidence="1">Uncharacterized protein</fullName>
    </submittedName>
</protein>
<sequence length="346" mass="39443">MLPEEILHVIVKYIISNPVILESELFELHWKHSRTRLLPLSLVNHQFRRICMPFLFAYVEIRGAYGDLKKLRDWCASSKPFALSIRSIDYYCYSLEHIDILHHLLHFLTNLSQIILNDGGYLDVPLLNIISQHPVQSVVVASWKSLASSYLNQLGPCSLSKITLDSMKLLTESIEHNFVNRLQCGMQIRCLTVPPKMLVPAPNSFSNCKFTGLCELELWLSLTPEVSWLPTFIDNHPLLERIRFSITCVQWNVVPFILPFLETIVEEGLIDTVEIKAFSIARNSSTALPPSTDSLHGWHVASLWFCISKWSSGRLLDLAHSFFPQISMLSIEAPLPDTDCASMVRL</sequence>
<dbReference type="OrthoDB" id="2954128at2759"/>
<dbReference type="EMBL" id="JAOTPV010000001">
    <property type="protein sequence ID" value="KAJ4490939.1"/>
    <property type="molecule type" value="Genomic_DNA"/>
</dbReference>
<comment type="caution">
    <text evidence="1">The sequence shown here is derived from an EMBL/GenBank/DDBJ whole genome shotgun (WGS) entry which is preliminary data.</text>
</comment>
<reference evidence="1" key="1">
    <citation type="submission" date="2022-08" db="EMBL/GenBank/DDBJ databases">
        <title>A Global Phylogenomic Analysis of the Shiitake Genus Lentinula.</title>
        <authorList>
            <consortium name="DOE Joint Genome Institute"/>
            <person name="Sierra-Patev S."/>
            <person name="Min B."/>
            <person name="Naranjo-Ortiz M."/>
            <person name="Looney B."/>
            <person name="Konkel Z."/>
            <person name="Slot J.C."/>
            <person name="Sakamoto Y."/>
            <person name="Steenwyk J.L."/>
            <person name="Rokas A."/>
            <person name="Carro J."/>
            <person name="Camarero S."/>
            <person name="Ferreira P."/>
            <person name="Molpeceres G."/>
            <person name="Ruiz-Duenas F.J."/>
            <person name="Serrano A."/>
            <person name="Henrissat B."/>
            <person name="Drula E."/>
            <person name="Hughes K.W."/>
            <person name="Mata J.L."/>
            <person name="Ishikawa N.K."/>
            <person name="Vargas-Isla R."/>
            <person name="Ushijima S."/>
            <person name="Smith C.A."/>
            <person name="Ahrendt S."/>
            <person name="Andreopoulos W."/>
            <person name="He G."/>
            <person name="Labutti K."/>
            <person name="Lipzen A."/>
            <person name="Ng V."/>
            <person name="Riley R."/>
            <person name="Sandor L."/>
            <person name="Barry K."/>
            <person name="Martinez A.T."/>
            <person name="Xiao Y."/>
            <person name="Gibbons J.G."/>
            <person name="Terashima K."/>
            <person name="Grigoriev I.V."/>
            <person name="Hibbett D.S."/>
        </authorList>
    </citation>
    <scope>NUCLEOTIDE SEQUENCE</scope>
    <source>
        <strain evidence="1">JLM2183</strain>
    </source>
</reference>
<accession>A0A9W9AUK7</accession>
<dbReference type="AlphaFoldDB" id="A0A9W9AUK7"/>
<evidence type="ECO:0000313" key="1">
    <source>
        <dbReference type="EMBL" id="KAJ4490939.1"/>
    </source>
</evidence>
<evidence type="ECO:0000313" key="2">
    <source>
        <dbReference type="Proteomes" id="UP001150266"/>
    </source>
</evidence>